<evidence type="ECO:0000256" key="1">
    <source>
        <dbReference type="ARBA" id="ARBA00023054"/>
    </source>
</evidence>
<evidence type="ECO:0000256" key="2">
    <source>
        <dbReference type="ARBA" id="ARBA00049666"/>
    </source>
</evidence>
<dbReference type="RefSeq" id="WP_250596845.1">
    <property type="nucleotide sequence ID" value="NZ_JAKRVY010000005.1"/>
</dbReference>
<dbReference type="PANTHER" id="PTHR32114:SF2">
    <property type="entry name" value="ABC TRANSPORTER ABCH.3"/>
    <property type="match status" value="1"/>
</dbReference>
<evidence type="ECO:0000313" key="6">
    <source>
        <dbReference type="EMBL" id="MCL9814040.1"/>
    </source>
</evidence>
<dbReference type="EMBL" id="JAKRVY010000005">
    <property type="protein sequence ID" value="MCL9814040.1"/>
    <property type="molecule type" value="Genomic_DNA"/>
</dbReference>
<evidence type="ECO:0000259" key="5">
    <source>
        <dbReference type="Pfam" id="PF13476"/>
    </source>
</evidence>
<gene>
    <name evidence="6" type="ORF">AArcSt11_10290</name>
</gene>
<feature type="coiled-coil region" evidence="3">
    <location>
        <begin position="172"/>
        <end position="304"/>
    </location>
</feature>
<dbReference type="GO" id="GO:0006302">
    <property type="term" value="P:double-strand break repair"/>
    <property type="evidence" value="ECO:0007669"/>
    <property type="project" value="InterPro"/>
</dbReference>
<keyword evidence="7" id="KW-1185">Reference proteome</keyword>
<feature type="region of interest" description="Disordered" evidence="4">
    <location>
        <begin position="364"/>
        <end position="386"/>
    </location>
</feature>
<organism evidence="6 7">
    <name type="scientific">Natranaeroarchaeum aerophilus</name>
    <dbReference type="NCBI Taxonomy" id="2917711"/>
    <lineage>
        <taxon>Archaea</taxon>
        <taxon>Methanobacteriati</taxon>
        <taxon>Methanobacteriota</taxon>
        <taxon>Stenosarchaea group</taxon>
        <taxon>Halobacteria</taxon>
        <taxon>Halobacteriales</taxon>
        <taxon>Natronoarchaeaceae</taxon>
        <taxon>Natranaeroarchaeum</taxon>
    </lineage>
</organism>
<dbReference type="GO" id="GO:0016887">
    <property type="term" value="F:ATP hydrolysis activity"/>
    <property type="evidence" value="ECO:0007669"/>
    <property type="project" value="InterPro"/>
</dbReference>
<name>A0AAE3FS23_9EURY</name>
<dbReference type="InterPro" id="IPR038729">
    <property type="entry name" value="Rad50/SbcC_AAA"/>
</dbReference>
<dbReference type="Pfam" id="PF13476">
    <property type="entry name" value="AAA_23"/>
    <property type="match status" value="1"/>
</dbReference>
<dbReference type="SUPFAM" id="SSF57997">
    <property type="entry name" value="Tropomyosin"/>
    <property type="match status" value="1"/>
</dbReference>
<dbReference type="SUPFAM" id="SSF52540">
    <property type="entry name" value="P-loop containing nucleoside triphosphate hydrolases"/>
    <property type="match status" value="1"/>
</dbReference>
<comment type="similarity">
    <text evidence="2">Belongs to the Sph1/Sph2 family.</text>
</comment>
<accession>A0AAE3FS23</accession>
<evidence type="ECO:0000256" key="4">
    <source>
        <dbReference type="SAM" id="MobiDB-lite"/>
    </source>
</evidence>
<evidence type="ECO:0000256" key="3">
    <source>
        <dbReference type="SAM" id="Coils"/>
    </source>
</evidence>
<protein>
    <submittedName>
        <fullName evidence="6">AAA family ATPase</fullName>
    </submittedName>
</protein>
<dbReference type="Gene3D" id="1.20.1480.30">
    <property type="entry name" value="Designed four-helix bundle protein"/>
    <property type="match status" value="1"/>
</dbReference>
<dbReference type="PANTHER" id="PTHR32114">
    <property type="entry name" value="ABC TRANSPORTER ABCH.3"/>
    <property type="match status" value="1"/>
</dbReference>
<evidence type="ECO:0000313" key="7">
    <source>
        <dbReference type="Proteomes" id="UP001202674"/>
    </source>
</evidence>
<feature type="domain" description="Rad50/SbcC-type AAA" evidence="5">
    <location>
        <begin position="19"/>
        <end position="259"/>
    </location>
</feature>
<keyword evidence="1 3" id="KW-0175">Coiled coil</keyword>
<comment type="caution">
    <text evidence="6">The sequence shown here is derived from an EMBL/GenBank/DDBJ whole genome shotgun (WGS) entry which is preliminary data.</text>
</comment>
<sequence>MESGATVDDEVLPETVTVRAENIGGIDETSVTLDRGITALTGRNATNRTSLLQAIMAALGSDQISLKADADTGHASIEIGDDVYERSLERSGTAIVTDGDPYLEDSEIADLFAFLLESNEARRAVARGDDLRELIMRPVDTAVIRSKIDERTEEKRRIDDRLSELDDISAKLPGLEEQRTRLDGEIEDLESELAAIEAEIDDVDADVETSRAEKQELESKLDELQSVRSERERTRRRIDTERESIDALESEYEELESELAELPEDRAAELQQLRSEIEMLEGRKESLTAEISQLQSTIQFNEDRLADAQAGELDAGRSDTDSDVTDQLLSEQDSVVCWTCGSEVAREQIETTVEQLQSSRKEKLEERTDVSNRLRERRQDADELESKRSEVDELERRIEQVEGEIEDRTDRLEGYEEQLDELADAVEQLESEVEALESESYEEVLDKHREANSVEFEIEQKEQKRREITEEIEEIESRLDERDHLETRRDEVAEALTELRTRIDRIEADAVEAFNEHMERLLELLAYDNLDRIWIQRNEREVREGRRKVTKSTFDLKIVRTTEDGTAYEDDINHLSESEREVTGLVFALAGYLVHDVYETVPFMLLDSLEAIDSDRIADLVAYFREYAPYLVVALLFEDADALDIDHERVTDI</sequence>
<reference evidence="6 7" key="1">
    <citation type="journal article" date="2022" name="Syst. Appl. Microbiol.">
        <title>Natronocalculus amylovorans gen. nov., sp. nov., and Natranaeroarchaeum aerophilus sp. nov., dominant culturable amylolytic natronoarchaea from hypersaline soda lakes in southwestern Siberia.</title>
        <authorList>
            <person name="Sorokin D.Y."/>
            <person name="Elcheninov A.G."/>
            <person name="Khizhniak T.V."/>
            <person name="Koenen M."/>
            <person name="Bale N.J."/>
            <person name="Damste J.S.S."/>
            <person name="Kublanov I.V."/>
        </authorList>
    </citation>
    <scope>NUCLEOTIDE SEQUENCE [LARGE SCALE GENOMIC DNA]</scope>
    <source>
        <strain evidence="6 7">AArc-St1-1</strain>
    </source>
</reference>
<dbReference type="InterPro" id="IPR027417">
    <property type="entry name" value="P-loop_NTPase"/>
</dbReference>
<dbReference type="AlphaFoldDB" id="A0AAE3FS23"/>
<proteinExistence type="inferred from homology"/>
<dbReference type="Gene3D" id="3.40.50.300">
    <property type="entry name" value="P-loop containing nucleotide triphosphate hydrolases"/>
    <property type="match status" value="2"/>
</dbReference>
<dbReference type="NCBIfam" id="NF045487">
    <property type="entry name" value="ASRP"/>
    <property type="match status" value="1"/>
</dbReference>
<dbReference type="Proteomes" id="UP001202674">
    <property type="component" value="Unassembled WGS sequence"/>
</dbReference>